<keyword evidence="3" id="KW-0238">DNA-binding</keyword>
<dbReference type="OrthoDB" id="60033at2759"/>
<feature type="region of interest" description="Disordered" evidence="6">
    <location>
        <begin position="273"/>
        <end position="340"/>
    </location>
</feature>
<dbReference type="PRINTS" id="PR00056">
    <property type="entry name" value="HSFDOMAIN"/>
</dbReference>
<name>A0A061B8I6_RHOTO</name>
<dbReference type="PANTHER" id="PTHR10015">
    <property type="entry name" value="HEAT SHOCK TRANSCRIPTION FACTOR"/>
    <property type="match status" value="1"/>
</dbReference>
<dbReference type="SUPFAM" id="SSF46785">
    <property type="entry name" value="Winged helix' DNA-binding domain"/>
    <property type="match status" value="1"/>
</dbReference>
<feature type="compositionally biased region" description="Polar residues" evidence="6">
    <location>
        <begin position="318"/>
        <end position="331"/>
    </location>
</feature>
<protein>
    <submittedName>
        <fullName evidence="8">RHTO0S11e03246g1_1</fullName>
    </submittedName>
</protein>
<dbReference type="SMART" id="SM00415">
    <property type="entry name" value="HSF"/>
    <property type="match status" value="1"/>
</dbReference>
<dbReference type="AlphaFoldDB" id="A0A061B8I6"/>
<keyword evidence="4" id="KW-0539">Nucleus</keyword>
<feature type="compositionally biased region" description="Acidic residues" evidence="6">
    <location>
        <begin position="497"/>
        <end position="507"/>
    </location>
</feature>
<feature type="domain" description="HSF-type DNA-binding" evidence="7">
    <location>
        <begin position="537"/>
        <end position="648"/>
    </location>
</feature>
<evidence type="ECO:0000256" key="5">
    <source>
        <dbReference type="RuleBase" id="RU004020"/>
    </source>
</evidence>
<dbReference type="Pfam" id="PF00447">
    <property type="entry name" value="HSF_DNA-bind"/>
    <property type="match status" value="1"/>
</dbReference>
<feature type="region of interest" description="Disordered" evidence="6">
    <location>
        <begin position="472"/>
        <end position="512"/>
    </location>
</feature>
<comment type="similarity">
    <text evidence="2 5">Belongs to the HSF family.</text>
</comment>
<feature type="compositionally biased region" description="Low complexity" evidence="6">
    <location>
        <begin position="168"/>
        <end position="180"/>
    </location>
</feature>
<comment type="subcellular location">
    <subcellularLocation>
        <location evidence="1">Nucleus</location>
    </subcellularLocation>
</comment>
<dbReference type="GO" id="GO:0043565">
    <property type="term" value="F:sequence-specific DNA binding"/>
    <property type="evidence" value="ECO:0007669"/>
    <property type="project" value="InterPro"/>
</dbReference>
<evidence type="ECO:0000313" key="8">
    <source>
        <dbReference type="EMBL" id="CDR45678.1"/>
    </source>
</evidence>
<feature type="region of interest" description="Disordered" evidence="6">
    <location>
        <begin position="209"/>
        <end position="233"/>
    </location>
</feature>
<reference evidence="8" key="1">
    <citation type="journal article" date="2014" name="Genome Announc.">
        <title>Draft genome sequence of Rhodosporidium toruloides CECT1137, an oleaginous yeast of biotechnological interest.</title>
        <authorList>
            <person name="Morin N."/>
            <person name="Calcas X."/>
            <person name="Devillers H."/>
            <person name="Durrens P."/>
            <person name="Sherman D.J."/>
            <person name="Nicaud J.-M."/>
            <person name="Neuveglise C."/>
        </authorList>
    </citation>
    <scope>NUCLEOTIDE SEQUENCE</scope>
    <source>
        <strain evidence="8">CECT1137</strain>
    </source>
</reference>
<dbReference type="EMBL" id="LK052946">
    <property type="protein sequence ID" value="CDR45678.1"/>
    <property type="molecule type" value="Genomic_DNA"/>
</dbReference>
<dbReference type="GO" id="GO:0005634">
    <property type="term" value="C:nucleus"/>
    <property type="evidence" value="ECO:0007669"/>
    <property type="project" value="UniProtKB-SubCell"/>
</dbReference>
<feature type="compositionally biased region" description="Pro residues" evidence="6">
    <location>
        <begin position="210"/>
        <end position="227"/>
    </location>
</feature>
<sequence>MSELLCDSNARPPPSLYAVRPPSFALNVALLPARSLPDTRWFVPASLVHPAVGRVLLVSAAARAVSSRSSRRSWRRVRSFSLDRASEDPHSLARRTRSPCFLQSVRSSWTLRWTRADCRRTRAHSSRSRSSPPDASSAHHFVRLSGGTGWLGVTMQPRDTTQEGEGGTQQEPQKQPQQQEVRIQCPYTASSCPLFNPTFSVAEVLAAGSPAPPPPASPPPKKQPAPLAPHAHPSLVDSMRSACASMGGSGVVEGEGAAGFAYTDYSIAPSPETLTRSLGSSTSGSGRGSGSPLSLTSSALFHPPPPPLASTSYPPKHSPSTHTPLPFNTPSGFRLPSPETPFSPLSALEAAAFASGSGAYGIPSPRSGFTPFASSSYGVPLSPYAGASTSYRPNLDSPVLLPPPPPLPSSARTQPSTSRPIGLGFSSPPLAPSGLPMPMPMPVAALGGLEGLEGLEELASAAAAAAAAAQAGGAGGGEMGRPRKRKRVQSSGAGGALEDEDEGEEEGFAPVAGGSVASTSAAAAGASAPIQPAGAEVATPFISKLHHLLSNPSYADVIRWNTTGTSLLYSHTSPRLLEVLKRFFRHTAISSLARQLNIYAFRRLSTNEVLEELREGEKASEWTGFSHEGFWRDQEGRERCKLERLKPKAVKKKGEAGSGAGGGAKKRKKAAPAGGRKAEVLKDEEDGDDE</sequence>
<feature type="compositionally biased region" description="Low complexity" evidence="6">
    <location>
        <begin position="273"/>
        <end position="301"/>
    </location>
</feature>
<accession>A0A061B8I6</accession>
<proteinExistence type="inferred from homology"/>
<dbReference type="InterPro" id="IPR000232">
    <property type="entry name" value="HSF_DNA-bd"/>
</dbReference>
<dbReference type="InterPro" id="IPR036390">
    <property type="entry name" value="WH_DNA-bd_sf"/>
</dbReference>
<dbReference type="InterPro" id="IPR036388">
    <property type="entry name" value="WH-like_DNA-bd_sf"/>
</dbReference>
<feature type="region of interest" description="Disordered" evidence="6">
    <location>
        <begin position="120"/>
        <end position="181"/>
    </location>
</feature>
<evidence type="ECO:0000259" key="7">
    <source>
        <dbReference type="SMART" id="SM00415"/>
    </source>
</evidence>
<organism evidence="8">
    <name type="scientific">Rhodotorula toruloides</name>
    <name type="common">Yeast</name>
    <name type="synonym">Rhodosporidium toruloides</name>
    <dbReference type="NCBI Taxonomy" id="5286"/>
    <lineage>
        <taxon>Eukaryota</taxon>
        <taxon>Fungi</taxon>
        <taxon>Dikarya</taxon>
        <taxon>Basidiomycota</taxon>
        <taxon>Pucciniomycotina</taxon>
        <taxon>Microbotryomycetes</taxon>
        <taxon>Sporidiobolales</taxon>
        <taxon>Sporidiobolaceae</taxon>
        <taxon>Rhodotorula</taxon>
    </lineage>
</organism>
<dbReference type="PANTHER" id="PTHR10015:SF427">
    <property type="entry name" value="HEAT SHOCK FACTOR PROTEIN"/>
    <property type="match status" value="1"/>
</dbReference>
<evidence type="ECO:0000256" key="3">
    <source>
        <dbReference type="ARBA" id="ARBA00023125"/>
    </source>
</evidence>
<feature type="region of interest" description="Disordered" evidence="6">
    <location>
        <begin position="395"/>
        <end position="434"/>
    </location>
</feature>
<feature type="region of interest" description="Disordered" evidence="6">
    <location>
        <begin position="642"/>
        <end position="690"/>
    </location>
</feature>
<gene>
    <name evidence="8" type="ORF">RHTO0S_11e03246g</name>
</gene>
<evidence type="ECO:0000256" key="1">
    <source>
        <dbReference type="ARBA" id="ARBA00004123"/>
    </source>
</evidence>
<dbReference type="GO" id="GO:0003700">
    <property type="term" value="F:DNA-binding transcription factor activity"/>
    <property type="evidence" value="ECO:0007669"/>
    <property type="project" value="InterPro"/>
</dbReference>
<evidence type="ECO:0000256" key="2">
    <source>
        <dbReference type="ARBA" id="ARBA00006403"/>
    </source>
</evidence>
<dbReference type="Gene3D" id="1.10.10.10">
    <property type="entry name" value="Winged helix-like DNA-binding domain superfamily/Winged helix DNA-binding domain"/>
    <property type="match status" value="1"/>
</dbReference>
<evidence type="ECO:0000256" key="4">
    <source>
        <dbReference type="ARBA" id="ARBA00023242"/>
    </source>
</evidence>
<feature type="compositionally biased region" description="Low complexity" evidence="6">
    <location>
        <begin position="128"/>
        <end position="139"/>
    </location>
</feature>
<evidence type="ECO:0000256" key="6">
    <source>
        <dbReference type="SAM" id="MobiDB-lite"/>
    </source>
</evidence>